<dbReference type="InterPro" id="IPR001967">
    <property type="entry name" value="Peptidase_S11_N"/>
</dbReference>
<dbReference type="PANTHER" id="PTHR21581:SF6">
    <property type="entry name" value="TRAFFICKING PROTEIN PARTICLE COMPLEX SUBUNIT 12"/>
    <property type="match status" value="1"/>
</dbReference>
<keyword evidence="6" id="KW-0961">Cell wall biogenesis/degradation</keyword>
<dbReference type="Proteomes" id="UP000034190">
    <property type="component" value="Unassembled WGS sequence"/>
</dbReference>
<dbReference type="InterPro" id="IPR012338">
    <property type="entry name" value="Beta-lactam/transpept-like"/>
</dbReference>
<keyword evidence="11" id="KW-0121">Carboxypeptidase</keyword>
<keyword evidence="2" id="KW-0732">Signal</keyword>
<accession>A0A0G0X3P0</accession>
<keyword evidence="5" id="KW-0573">Peptidoglycan synthesis</keyword>
<dbReference type="InterPro" id="IPR018044">
    <property type="entry name" value="Peptidase_S11"/>
</dbReference>
<feature type="domain" description="Peptidase S11 D-alanyl-D-alanine carboxypeptidase A N-terminal" evidence="10">
    <location>
        <begin position="121"/>
        <end position="332"/>
    </location>
</feature>
<dbReference type="Gene3D" id="3.40.710.10">
    <property type="entry name" value="DD-peptidase/beta-lactamase superfamily"/>
    <property type="match status" value="1"/>
</dbReference>
<name>A0A0G0X3P0_9BACT</name>
<organism evidence="11 12">
    <name type="scientific">Candidatus Falkowbacteria bacterium GW2011_GWA2_41_14</name>
    <dbReference type="NCBI Taxonomy" id="1618635"/>
    <lineage>
        <taxon>Bacteria</taxon>
        <taxon>Candidatus Falkowiibacteriota</taxon>
    </lineage>
</organism>
<gene>
    <name evidence="11" type="ORF">UU43_C0010G0004</name>
</gene>
<dbReference type="Pfam" id="PF00768">
    <property type="entry name" value="Peptidase_S11"/>
    <property type="match status" value="1"/>
</dbReference>
<protein>
    <submittedName>
        <fullName evidence="11">D-alanyl-D-alanine carboxypeptidase DacA</fullName>
    </submittedName>
</protein>
<evidence type="ECO:0000256" key="3">
    <source>
        <dbReference type="ARBA" id="ARBA00022801"/>
    </source>
</evidence>
<dbReference type="EMBL" id="LCAP01000010">
    <property type="protein sequence ID" value="KKR91290.1"/>
    <property type="molecule type" value="Genomic_DNA"/>
</dbReference>
<dbReference type="SUPFAM" id="SSF56601">
    <property type="entry name" value="beta-lactamase/transpeptidase-like"/>
    <property type="match status" value="1"/>
</dbReference>
<feature type="active site" description="Acyl-ester intermediate" evidence="7">
    <location>
        <position position="137"/>
    </location>
</feature>
<dbReference type="GO" id="GO:0071555">
    <property type="term" value="P:cell wall organization"/>
    <property type="evidence" value="ECO:0007669"/>
    <property type="project" value="UniProtKB-KW"/>
</dbReference>
<reference evidence="11 12" key="1">
    <citation type="journal article" date="2015" name="Nature">
        <title>rRNA introns, odd ribosomes, and small enigmatic genomes across a large radiation of phyla.</title>
        <authorList>
            <person name="Brown C.T."/>
            <person name="Hug L.A."/>
            <person name="Thomas B.C."/>
            <person name="Sharon I."/>
            <person name="Castelle C.J."/>
            <person name="Singh A."/>
            <person name="Wilkins M.J."/>
            <person name="Williams K.H."/>
            <person name="Banfield J.F."/>
        </authorList>
    </citation>
    <scope>NUCLEOTIDE SEQUENCE [LARGE SCALE GENOMIC DNA]</scope>
</reference>
<comment type="similarity">
    <text evidence="1 9">Belongs to the peptidase S11 family.</text>
</comment>
<sequence>MLIPVTISLLISTIFLNFGLALNGSFLPSARIEPARAGAVLGAVESPIASKLIVDQGSNLNQAIVKVITEAKSLPRPQLWQLPQLDQPLRQSPKDEEKKPEPIIIDFDFLAKNGVILADDNNLFFAERPDRAWPIASITKLFTAYTFLDYNPGWETSYEIKPEDKRAGGKIYLFTGDKVTVKDLFYFMLVGSDNTATAALVQATGLSEAEFVEKMNTKIKELGFKNTRLVDPAGLKDGNISTAREVALFARIALAQEEISRASLIKIHEFRTAQGRKKTIASTNALLSNFPDQGISILGGKTGHINSSGYCLVSQFKNYAGRSIVIVILGADSDSSRFDLTKVSNFFVAELASLKQSSLQKLLTSANC</sequence>
<comment type="caution">
    <text evidence="11">The sequence shown here is derived from an EMBL/GenBank/DDBJ whole genome shotgun (WGS) entry which is preliminary data.</text>
</comment>
<feature type="binding site" evidence="8">
    <location>
        <position position="301"/>
    </location>
    <ligand>
        <name>substrate</name>
    </ligand>
</feature>
<evidence type="ECO:0000256" key="6">
    <source>
        <dbReference type="ARBA" id="ARBA00023316"/>
    </source>
</evidence>
<evidence type="ECO:0000256" key="9">
    <source>
        <dbReference type="RuleBase" id="RU004016"/>
    </source>
</evidence>
<keyword evidence="4" id="KW-0133">Cell shape</keyword>
<evidence type="ECO:0000256" key="2">
    <source>
        <dbReference type="ARBA" id="ARBA00022729"/>
    </source>
</evidence>
<dbReference type="GO" id="GO:0009002">
    <property type="term" value="F:serine-type D-Ala-D-Ala carboxypeptidase activity"/>
    <property type="evidence" value="ECO:0007669"/>
    <property type="project" value="InterPro"/>
</dbReference>
<dbReference type="GO" id="GO:0009252">
    <property type="term" value="P:peptidoglycan biosynthetic process"/>
    <property type="evidence" value="ECO:0007669"/>
    <property type="project" value="UniProtKB-KW"/>
</dbReference>
<dbReference type="PANTHER" id="PTHR21581">
    <property type="entry name" value="D-ALANYL-D-ALANINE CARBOXYPEPTIDASE"/>
    <property type="match status" value="1"/>
</dbReference>
<evidence type="ECO:0000313" key="11">
    <source>
        <dbReference type="EMBL" id="KKR91290.1"/>
    </source>
</evidence>
<dbReference type="GO" id="GO:0008360">
    <property type="term" value="P:regulation of cell shape"/>
    <property type="evidence" value="ECO:0007669"/>
    <property type="project" value="UniProtKB-KW"/>
</dbReference>
<proteinExistence type="inferred from homology"/>
<evidence type="ECO:0000256" key="4">
    <source>
        <dbReference type="ARBA" id="ARBA00022960"/>
    </source>
</evidence>
<dbReference type="GO" id="GO:0006508">
    <property type="term" value="P:proteolysis"/>
    <property type="evidence" value="ECO:0007669"/>
    <property type="project" value="InterPro"/>
</dbReference>
<evidence type="ECO:0000256" key="1">
    <source>
        <dbReference type="ARBA" id="ARBA00007164"/>
    </source>
</evidence>
<feature type="active site" evidence="7">
    <location>
        <position position="192"/>
    </location>
</feature>
<evidence type="ECO:0000256" key="8">
    <source>
        <dbReference type="PIRSR" id="PIRSR618044-2"/>
    </source>
</evidence>
<dbReference type="PRINTS" id="PR00725">
    <property type="entry name" value="DADACBPTASE1"/>
</dbReference>
<evidence type="ECO:0000256" key="5">
    <source>
        <dbReference type="ARBA" id="ARBA00022984"/>
    </source>
</evidence>
<dbReference type="PATRIC" id="fig|1618635.3.peg.448"/>
<dbReference type="AlphaFoldDB" id="A0A0G0X3P0"/>
<feature type="active site" description="Proton acceptor" evidence="7">
    <location>
        <position position="140"/>
    </location>
</feature>
<evidence type="ECO:0000256" key="7">
    <source>
        <dbReference type="PIRSR" id="PIRSR618044-1"/>
    </source>
</evidence>
<evidence type="ECO:0000259" key="10">
    <source>
        <dbReference type="Pfam" id="PF00768"/>
    </source>
</evidence>
<keyword evidence="11" id="KW-0645">Protease</keyword>
<evidence type="ECO:0000313" key="12">
    <source>
        <dbReference type="Proteomes" id="UP000034190"/>
    </source>
</evidence>
<keyword evidence="3" id="KW-0378">Hydrolase</keyword>